<dbReference type="PANTHER" id="PTHR43156:SF2">
    <property type="entry name" value="STAGE II SPORULATION PROTEIN E"/>
    <property type="match status" value="1"/>
</dbReference>
<dbReference type="Pfam" id="PF07228">
    <property type="entry name" value="SpoIIE"/>
    <property type="match status" value="1"/>
</dbReference>
<dbReference type="InterPro" id="IPR013655">
    <property type="entry name" value="PAS_fold_3"/>
</dbReference>
<dbReference type="InterPro" id="IPR036457">
    <property type="entry name" value="PPM-type-like_dom_sf"/>
</dbReference>
<feature type="coiled-coil region" evidence="2">
    <location>
        <begin position="15"/>
        <end position="42"/>
    </location>
</feature>
<proteinExistence type="predicted"/>
<evidence type="ECO:0000256" key="2">
    <source>
        <dbReference type="SAM" id="Coils"/>
    </source>
</evidence>
<evidence type="ECO:0000256" key="3">
    <source>
        <dbReference type="SAM" id="MobiDB-lite"/>
    </source>
</evidence>
<dbReference type="SMART" id="SM01012">
    <property type="entry name" value="ANTAR"/>
    <property type="match status" value="1"/>
</dbReference>
<keyword evidence="1" id="KW-0378">Hydrolase</keyword>
<dbReference type="InterPro" id="IPR011006">
    <property type="entry name" value="CheY-like_superfamily"/>
</dbReference>
<evidence type="ECO:0000313" key="5">
    <source>
        <dbReference type="EMBL" id="GGQ07814.1"/>
    </source>
</evidence>
<dbReference type="SUPFAM" id="SSF52172">
    <property type="entry name" value="CheY-like"/>
    <property type="match status" value="1"/>
</dbReference>
<dbReference type="InterPro" id="IPR005561">
    <property type="entry name" value="ANTAR"/>
</dbReference>
<dbReference type="SUPFAM" id="SSF55785">
    <property type="entry name" value="PYP-like sensor domain (PAS domain)"/>
    <property type="match status" value="1"/>
</dbReference>
<reference evidence="5" key="1">
    <citation type="journal article" date="2014" name="Int. J. Syst. Evol. Microbiol.">
        <title>Complete genome sequence of Corynebacterium casei LMG S-19264T (=DSM 44701T), isolated from a smear-ripened cheese.</title>
        <authorList>
            <consortium name="US DOE Joint Genome Institute (JGI-PGF)"/>
            <person name="Walter F."/>
            <person name="Albersmeier A."/>
            <person name="Kalinowski J."/>
            <person name="Ruckert C."/>
        </authorList>
    </citation>
    <scope>NUCLEOTIDE SEQUENCE</scope>
    <source>
        <strain evidence="5">JCM 4335</strain>
    </source>
</reference>
<dbReference type="Gene3D" id="1.10.10.10">
    <property type="entry name" value="Winged helix-like DNA-binding domain superfamily/Winged helix DNA-binding domain"/>
    <property type="match status" value="1"/>
</dbReference>
<keyword evidence="6" id="KW-1185">Reference proteome</keyword>
<dbReference type="InterPro" id="IPR052016">
    <property type="entry name" value="Bact_Sigma-Reg"/>
</dbReference>
<dbReference type="GO" id="GO:0016791">
    <property type="term" value="F:phosphatase activity"/>
    <property type="evidence" value="ECO:0007669"/>
    <property type="project" value="TreeGrafter"/>
</dbReference>
<dbReference type="Gene3D" id="3.30.450.20">
    <property type="entry name" value="PAS domain"/>
    <property type="match status" value="1"/>
</dbReference>
<keyword evidence="2" id="KW-0175">Coiled coil</keyword>
<dbReference type="RefSeq" id="WP_189533496.1">
    <property type="nucleotide sequence ID" value="NZ_BMSV01000005.1"/>
</dbReference>
<gene>
    <name evidence="5" type="ORF">GCM10010249_27750</name>
</gene>
<dbReference type="EMBL" id="BMSV01000005">
    <property type="protein sequence ID" value="GGQ07814.1"/>
    <property type="molecule type" value="Genomic_DNA"/>
</dbReference>
<dbReference type="Gene3D" id="3.60.40.10">
    <property type="entry name" value="PPM-type phosphatase domain"/>
    <property type="match status" value="1"/>
</dbReference>
<evidence type="ECO:0000313" key="6">
    <source>
        <dbReference type="Proteomes" id="UP000654123"/>
    </source>
</evidence>
<sequence length="622" mass="66034">MDEPRVPTDGGASDAVALARTVARLRARVDALEETLATSTLRERAKGALMAWEGLSAQAAEAALTRRAEERGRSVADECWAVLGATRRAGRTGTSRGDAAGGGAAGGPGTAGPDVDAVQAVFDGLPGPAVLLTPLWSPVPGEVEDYRIDAAAPRSADPAGRRGGELVGLRVLETYPGLAGTEPWRGCAGVLLTGVPYESGPFPYETAGAPRRTTWTVRAARLGGRLVVTWARHGDAAREAHRRHRMERLGDLGWAEWNVRTGEVAWSEQTYRIFGRDPAEAPPTCEELPSYVVPEDAPRLAAAVRRLLREGRPLDRTFRIATPAGVRHLRLVAEPAAGGRGPVDEVHALCQDLTAQRRAEQALLESEREVLAQQGLLEAERALAARLQQALLPRQEGPLVVAGLRTEAFYLPAQAGLSVGGDWYSAVELPDGSGLFVIGDVAGHGIDAVATMAQLRFTAKGMVVTGSPLPDALVRLNALLMHAPEGRPLTATLVLARYRPWDRSMTWAQAGHLPPLLVRGGVAGYLAPPAGIMLGAARDCSYEERRFTALPGDHLLLYTDGLVERPGEDLAVGLDRLARLAGGAVRGAAGAEHLTVRLTEALSPTRRDDICLLHLTLPVDGA</sequence>
<feature type="region of interest" description="Disordered" evidence="3">
    <location>
        <begin position="90"/>
        <end position="112"/>
    </location>
</feature>
<evidence type="ECO:0000259" key="4">
    <source>
        <dbReference type="PROSITE" id="PS50921"/>
    </source>
</evidence>
<dbReference type="Proteomes" id="UP000654123">
    <property type="component" value="Unassembled WGS sequence"/>
</dbReference>
<dbReference type="InterPro" id="IPR035965">
    <property type="entry name" value="PAS-like_dom_sf"/>
</dbReference>
<accession>A0A918B2B4</accession>
<dbReference type="PROSITE" id="PS50921">
    <property type="entry name" value="ANTAR"/>
    <property type="match status" value="1"/>
</dbReference>
<dbReference type="SMART" id="SM00331">
    <property type="entry name" value="PP2C_SIG"/>
    <property type="match status" value="1"/>
</dbReference>
<reference evidence="5" key="2">
    <citation type="submission" date="2020-09" db="EMBL/GenBank/DDBJ databases">
        <authorList>
            <person name="Sun Q."/>
            <person name="Ohkuma M."/>
        </authorList>
    </citation>
    <scope>NUCLEOTIDE SEQUENCE</scope>
    <source>
        <strain evidence="5">JCM 4335</strain>
    </source>
</reference>
<dbReference type="Pfam" id="PF03861">
    <property type="entry name" value="ANTAR"/>
    <property type="match status" value="1"/>
</dbReference>
<name>A0A918B2B4_9ACTN</name>
<evidence type="ECO:0000256" key="1">
    <source>
        <dbReference type="ARBA" id="ARBA00022801"/>
    </source>
</evidence>
<dbReference type="AlphaFoldDB" id="A0A918B2B4"/>
<feature type="domain" description="ANTAR" evidence="4">
    <location>
        <begin position="22"/>
        <end position="83"/>
    </location>
</feature>
<dbReference type="InterPro" id="IPR036388">
    <property type="entry name" value="WH-like_DNA-bd_sf"/>
</dbReference>
<dbReference type="PANTHER" id="PTHR43156">
    <property type="entry name" value="STAGE II SPORULATION PROTEIN E-RELATED"/>
    <property type="match status" value="1"/>
</dbReference>
<dbReference type="SUPFAM" id="SSF81606">
    <property type="entry name" value="PP2C-like"/>
    <property type="match status" value="1"/>
</dbReference>
<protein>
    <recommendedName>
        <fullName evidence="4">ANTAR domain-containing protein</fullName>
    </recommendedName>
</protein>
<comment type="caution">
    <text evidence="5">The sequence shown here is derived from an EMBL/GenBank/DDBJ whole genome shotgun (WGS) entry which is preliminary data.</text>
</comment>
<feature type="compositionally biased region" description="Gly residues" evidence="3">
    <location>
        <begin position="99"/>
        <end position="110"/>
    </location>
</feature>
<organism evidence="5 6">
    <name type="scientific">Streptomyces roseolilacinus</name>
    <dbReference type="NCBI Taxonomy" id="66904"/>
    <lineage>
        <taxon>Bacteria</taxon>
        <taxon>Bacillati</taxon>
        <taxon>Actinomycetota</taxon>
        <taxon>Actinomycetes</taxon>
        <taxon>Kitasatosporales</taxon>
        <taxon>Streptomycetaceae</taxon>
        <taxon>Streptomyces</taxon>
    </lineage>
</organism>
<dbReference type="Pfam" id="PF08447">
    <property type="entry name" value="PAS_3"/>
    <property type="match status" value="1"/>
</dbReference>
<dbReference type="InterPro" id="IPR001932">
    <property type="entry name" value="PPM-type_phosphatase-like_dom"/>
</dbReference>
<dbReference type="GO" id="GO:0003723">
    <property type="term" value="F:RNA binding"/>
    <property type="evidence" value="ECO:0007669"/>
    <property type="project" value="InterPro"/>
</dbReference>